<proteinExistence type="predicted"/>
<dbReference type="AlphaFoldDB" id="A0A0F9W216"/>
<accession>A0A0F9W216</accession>
<dbReference type="Gene3D" id="3.40.640.10">
    <property type="entry name" value="Type I PLP-dependent aspartate aminotransferase-like (Major domain)"/>
    <property type="match status" value="1"/>
</dbReference>
<dbReference type="PRINTS" id="PR00753">
    <property type="entry name" value="ACCSYNTHASE"/>
</dbReference>
<evidence type="ECO:0000256" key="2">
    <source>
        <dbReference type="ARBA" id="ARBA00022576"/>
    </source>
</evidence>
<dbReference type="Gene3D" id="3.90.1150.10">
    <property type="entry name" value="Aspartate Aminotransferase, domain 1"/>
    <property type="match status" value="1"/>
</dbReference>
<protein>
    <recommendedName>
        <fullName evidence="5">Aminotransferase class I/classII large domain-containing protein</fullName>
    </recommendedName>
</protein>
<evidence type="ECO:0000313" key="6">
    <source>
        <dbReference type="EMBL" id="KKO11316.1"/>
    </source>
</evidence>
<dbReference type="GO" id="GO:0030170">
    <property type="term" value="F:pyridoxal phosphate binding"/>
    <property type="evidence" value="ECO:0007669"/>
    <property type="project" value="InterPro"/>
</dbReference>
<keyword evidence="3" id="KW-0808">Transferase</keyword>
<comment type="cofactor">
    <cofactor evidence="1">
        <name>pyridoxal 5'-phosphate</name>
        <dbReference type="ChEBI" id="CHEBI:597326"/>
    </cofactor>
</comment>
<organism evidence="6">
    <name type="scientific">marine sediment metagenome</name>
    <dbReference type="NCBI Taxonomy" id="412755"/>
    <lineage>
        <taxon>unclassified sequences</taxon>
        <taxon>metagenomes</taxon>
        <taxon>ecological metagenomes</taxon>
    </lineage>
</organism>
<dbReference type="InterPro" id="IPR004838">
    <property type="entry name" value="NHTrfase_class1_PyrdxlP-BS"/>
</dbReference>
<sequence>MKVPMKVQPAKRTENITYAVRDVVVLADGIAATGKEMLYLNIGDPNLFDYRTPEHVIAAVVDAMKANHCGYGPSSGIPDARRAIGAEAEAKGIRAIQDIFVTTGASEAIDVALTALVNPGENVLVPVPGYPLYGAILNKLGVQENPYYLDESNGWQPDVADIAAKVNDKTRAIVVINPNNPTGSLSDRRTLQAIMDIAAERGLVVLTDEIYDKLIFDRRKYVSLASLSDDVPVVTFNGLSKAYLAPGFRIGWGIVSGPAEVVGEYIEAMNKLLRARLSAHHPGQYAIAPALEGDHAHLGEVVAKLTRRRDMTVQMLNAIDGIDCVSPGGAFYAFPRLHIDRPDSEFAAELVGETGVVVVPGSGFGQAPGTQHFRVVFLPSEEVLERAYRKIEAFLKKFKAG</sequence>
<dbReference type="EMBL" id="LAZR01000003">
    <property type="protein sequence ID" value="KKO11316.1"/>
    <property type="molecule type" value="Genomic_DNA"/>
</dbReference>
<dbReference type="PROSITE" id="PS00105">
    <property type="entry name" value="AA_TRANSFER_CLASS_1"/>
    <property type="match status" value="1"/>
</dbReference>
<evidence type="ECO:0000256" key="4">
    <source>
        <dbReference type="ARBA" id="ARBA00022898"/>
    </source>
</evidence>
<dbReference type="InterPro" id="IPR005958">
    <property type="entry name" value="TyrNic_aminoTrfase"/>
</dbReference>
<dbReference type="PANTHER" id="PTHR43488:SF2">
    <property type="entry name" value="GLUTAMATE-PYRUVATE AMINOTRANSFERASE ALAA"/>
    <property type="match status" value="1"/>
</dbReference>
<name>A0A0F9W216_9ZZZZ</name>
<dbReference type="InterPro" id="IPR015421">
    <property type="entry name" value="PyrdxlP-dep_Trfase_major"/>
</dbReference>
<reference evidence="6" key="1">
    <citation type="journal article" date="2015" name="Nature">
        <title>Complex archaea that bridge the gap between prokaryotes and eukaryotes.</title>
        <authorList>
            <person name="Spang A."/>
            <person name="Saw J.H."/>
            <person name="Jorgensen S.L."/>
            <person name="Zaremba-Niedzwiedzka K."/>
            <person name="Martijn J."/>
            <person name="Lind A.E."/>
            <person name="van Eijk R."/>
            <person name="Schleper C."/>
            <person name="Guy L."/>
            <person name="Ettema T.J."/>
        </authorList>
    </citation>
    <scope>NUCLEOTIDE SEQUENCE</scope>
</reference>
<dbReference type="GO" id="GO:0008483">
    <property type="term" value="F:transaminase activity"/>
    <property type="evidence" value="ECO:0007669"/>
    <property type="project" value="UniProtKB-KW"/>
</dbReference>
<dbReference type="GO" id="GO:0006520">
    <property type="term" value="P:amino acid metabolic process"/>
    <property type="evidence" value="ECO:0007669"/>
    <property type="project" value="InterPro"/>
</dbReference>
<evidence type="ECO:0000259" key="5">
    <source>
        <dbReference type="Pfam" id="PF00155"/>
    </source>
</evidence>
<dbReference type="PANTHER" id="PTHR43488">
    <property type="entry name" value="GLUTAMATE-PYRUVATE AMINOTRANSFERASE ALAA"/>
    <property type="match status" value="1"/>
</dbReference>
<dbReference type="PIRSF" id="PIRSF000517">
    <property type="entry name" value="Tyr_transaminase"/>
    <property type="match status" value="1"/>
</dbReference>
<dbReference type="InterPro" id="IPR004839">
    <property type="entry name" value="Aminotransferase_I/II_large"/>
</dbReference>
<feature type="domain" description="Aminotransferase class I/classII large" evidence="5">
    <location>
        <begin position="36"/>
        <end position="391"/>
    </location>
</feature>
<gene>
    <name evidence="6" type="ORF">LCGC14_0017960</name>
</gene>
<keyword evidence="2" id="KW-0032">Aminotransferase</keyword>
<dbReference type="InterPro" id="IPR015424">
    <property type="entry name" value="PyrdxlP-dep_Trfase"/>
</dbReference>
<dbReference type="InterPro" id="IPR051926">
    <property type="entry name" value="Ala_Aminotransferase"/>
</dbReference>
<evidence type="ECO:0000256" key="1">
    <source>
        <dbReference type="ARBA" id="ARBA00001933"/>
    </source>
</evidence>
<keyword evidence="4" id="KW-0663">Pyridoxal phosphate</keyword>
<dbReference type="SUPFAM" id="SSF53383">
    <property type="entry name" value="PLP-dependent transferases"/>
    <property type="match status" value="1"/>
</dbReference>
<comment type="caution">
    <text evidence="6">The sequence shown here is derived from an EMBL/GenBank/DDBJ whole genome shotgun (WGS) entry which is preliminary data.</text>
</comment>
<evidence type="ECO:0000256" key="3">
    <source>
        <dbReference type="ARBA" id="ARBA00022679"/>
    </source>
</evidence>
<dbReference type="Pfam" id="PF00155">
    <property type="entry name" value="Aminotran_1_2"/>
    <property type="match status" value="1"/>
</dbReference>
<dbReference type="InterPro" id="IPR015422">
    <property type="entry name" value="PyrdxlP-dep_Trfase_small"/>
</dbReference>
<dbReference type="CDD" id="cd00609">
    <property type="entry name" value="AAT_like"/>
    <property type="match status" value="1"/>
</dbReference>